<evidence type="ECO:0000256" key="3">
    <source>
        <dbReference type="ARBA" id="ARBA00022475"/>
    </source>
</evidence>
<evidence type="ECO:0000313" key="10">
    <source>
        <dbReference type="EMBL" id="MEN1760024.1"/>
    </source>
</evidence>
<dbReference type="PANTHER" id="PTHR34296">
    <property type="entry name" value="TRANSCRIPTIONAL ACTIVATOR PROTEIN MED"/>
    <property type="match status" value="1"/>
</dbReference>
<proteinExistence type="inferred from homology"/>
<evidence type="ECO:0000256" key="6">
    <source>
        <dbReference type="ARBA" id="ARBA00023288"/>
    </source>
</evidence>
<dbReference type="CDD" id="cd06354">
    <property type="entry name" value="PBP1_PrnA-like"/>
    <property type="match status" value="1"/>
</dbReference>
<keyword evidence="3" id="KW-1003">Cell membrane</keyword>
<feature type="domain" description="ABC transporter substrate-binding protein PnrA-like" evidence="9">
    <location>
        <begin position="53"/>
        <end position="332"/>
    </location>
</feature>
<dbReference type="InterPro" id="IPR028082">
    <property type="entry name" value="Peripla_BP_I"/>
</dbReference>
<protein>
    <submittedName>
        <fullName evidence="10">BMP family ABC transporter substrate-binding protein</fullName>
    </submittedName>
</protein>
<dbReference type="InterPro" id="IPR003760">
    <property type="entry name" value="PnrA-like"/>
</dbReference>
<dbReference type="SUPFAM" id="SSF53822">
    <property type="entry name" value="Periplasmic binding protein-like I"/>
    <property type="match status" value="1"/>
</dbReference>
<evidence type="ECO:0000256" key="4">
    <source>
        <dbReference type="ARBA" id="ARBA00022729"/>
    </source>
</evidence>
<keyword evidence="4 8" id="KW-0732">Signal</keyword>
<evidence type="ECO:0000256" key="2">
    <source>
        <dbReference type="ARBA" id="ARBA00008610"/>
    </source>
</evidence>
<dbReference type="InterPro" id="IPR050957">
    <property type="entry name" value="BMP_lipoprotein"/>
</dbReference>
<keyword evidence="5" id="KW-0472">Membrane</keyword>
<feature type="region of interest" description="Disordered" evidence="7">
    <location>
        <begin position="23"/>
        <end position="42"/>
    </location>
</feature>
<organism evidence="10 11">
    <name type="scientific">Anoxynatronum sibiricum</name>
    <dbReference type="NCBI Taxonomy" id="210623"/>
    <lineage>
        <taxon>Bacteria</taxon>
        <taxon>Bacillati</taxon>
        <taxon>Bacillota</taxon>
        <taxon>Clostridia</taxon>
        <taxon>Eubacteriales</taxon>
        <taxon>Clostridiaceae</taxon>
        <taxon>Anoxynatronum</taxon>
    </lineage>
</organism>
<feature type="compositionally biased region" description="Low complexity" evidence="7">
    <location>
        <begin position="31"/>
        <end position="42"/>
    </location>
</feature>
<name>A0ABU9VV82_9CLOT</name>
<evidence type="ECO:0000256" key="8">
    <source>
        <dbReference type="SAM" id="SignalP"/>
    </source>
</evidence>
<evidence type="ECO:0000256" key="1">
    <source>
        <dbReference type="ARBA" id="ARBA00004193"/>
    </source>
</evidence>
<evidence type="ECO:0000313" key="11">
    <source>
        <dbReference type="Proteomes" id="UP001407405"/>
    </source>
</evidence>
<feature type="chain" id="PRO_5045926373" evidence="8">
    <location>
        <begin position="19"/>
        <end position="383"/>
    </location>
</feature>
<gene>
    <name evidence="10" type="ORF">AAIG11_06050</name>
</gene>
<dbReference type="EMBL" id="JBCITM010000004">
    <property type="protein sequence ID" value="MEN1760024.1"/>
    <property type="molecule type" value="Genomic_DNA"/>
</dbReference>
<comment type="similarity">
    <text evidence="2">Belongs to the BMP lipoprotein family.</text>
</comment>
<comment type="caution">
    <text evidence="10">The sequence shown here is derived from an EMBL/GenBank/DDBJ whole genome shotgun (WGS) entry which is preliminary data.</text>
</comment>
<dbReference type="Gene3D" id="3.40.50.2300">
    <property type="match status" value="2"/>
</dbReference>
<dbReference type="PANTHER" id="PTHR34296:SF2">
    <property type="entry name" value="ABC TRANSPORTER GUANOSINE-BINDING PROTEIN NUPN"/>
    <property type="match status" value="1"/>
</dbReference>
<evidence type="ECO:0000256" key="7">
    <source>
        <dbReference type="SAM" id="MobiDB-lite"/>
    </source>
</evidence>
<dbReference type="RefSeq" id="WP_343185346.1">
    <property type="nucleotide sequence ID" value="NZ_JBCITM010000004.1"/>
</dbReference>
<sequence length="383" mass="40130">MKKKMALLLILIMTLSLAACGSPAPAPAPSEEPAGETEAAAEGISDDGTFELALITDIGTIDDKSFNQGSWEGLRDYAVDNGISHKYYQPSEKSTDAYLSAIELAVRGGAKVIVTPGFLFEEPIFIAQDQYPDTHFILIDGVPHNEDYTEFRTEPNVVGVLYAEEQAGFLAGYAAVKDGSRSLGFMGGMAVPAVVRFGYGFVQGAEYAAEELGLAAGDVTINYHYTGGFDATPEVQTLAASWYQSGVDTIFACGGAVGNSVMAAAEQAGAKVVGVDIDQSGESETVITSAMKGLGASVYSTLEAFYAGSFPGGETIVMDASNDGVALPMATSRFESFSQADYDAIFEMLVNDSDGIASSMLKDNDVDSAGAIPTEIVTVTLVN</sequence>
<dbReference type="Proteomes" id="UP001407405">
    <property type="component" value="Unassembled WGS sequence"/>
</dbReference>
<keyword evidence="6" id="KW-0449">Lipoprotein</keyword>
<keyword evidence="11" id="KW-1185">Reference proteome</keyword>
<accession>A0ABU9VV82</accession>
<dbReference type="Pfam" id="PF02608">
    <property type="entry name" value="Bmp"/>
    <property type="match status" value="1"/>
</dbReference>
<reference evidence="10 11" key="1">
    <citation type="submission" date="2024-04" db="EMBL/GenBank/DDBJ databases">
        <title>Genome sequencing and metabolic network reconstruction of aminoacids and betaine degradation by Anoxynatronum sibiricum.</title>
        <authorList>
            <person name="Detkova E.N."/>
            <person name="Boltjanskaja Y.V."/>
            <person name="Mardanov A.V."/>
            <person name="Kevbrin V."/>
        </authorList>
    </citation>
    <scope>NUCLEOTIDE SEQUENCE [LARGE SCALE GENOMIC DNA]</scope>
    <source>
        <strain evidence="10 11">Z-7981</strain>
    </source>
</reference>
<evidence type="ECO:0000259" key="9">
    <source>
        <dbReference type="Pfam" id="PF02608"/>
    </source>
</evidence>
<dbReference type="PROSITE" id="PS51257">
    <property type="entry name" value="PROKAR_LIPOPROTEIN"/>
    <property type="match status" value="1"/>
</dbReference>
<comment type="subcellular location">
    <subcellularLocation>
        <location evidence="1">Cell membrane</location>
        <topology evidence="1">Lipid-anchor</topology>
    </subcellularLocation>
</comment>
<evidence type="ECO:0000256" key="5">
    <source>
        <dbReference type="ARBA" id="ARBA00023136"/>
    </source>
</evidence>
<feature type="signal peptide" evidence="8">
    <location>
        <begin position="1"/>
        <end position="18"/>
    </location>
</feature>